<evidence type="ECO:0000313" key="8">
    <source>
        <dbReference type="EMBL" id="CAG62140.1"/>
    </source>
</evidence>
<evidence type="ECO:0000256" key="6">
    <source>
        <dbReference type="RuleBase" id="RU000441"/>
    </source>
</evidence>
<dbReference type="Proteomes" id="UP000002428">
    <property type="component" value="Chromosome L"/>
</dbReference>
<dbReference type="InterPro" id="IPR002020">
    <property type="entry name" value="Citrate_synthase"/>
</dbReference>
<dbReference type="InterPro" id="IPR036969">
    <property type="entry name" value="Citrate_synthase_sf"/>
</dbReference>
<dbReference type="EMBL" id="CR380958">
    <property type="protein sequence ID" value="CAG62140.1"/>
    <property type="molecule type" value="Genomic_DNA"/>
</dbReference>
<protein>
    <recommendedName>
        <fullName evidence="6">Citrate synthase</fullName>
    </recommendedName>
</protein>
<organism evidence="8 9">
    <name type="scientific">Candida glabrata (strain ATCC 2001 / BCRC 20586 / JCM 3761 / NBRC 0622 / NRRL Y-65 / CBS 138)</name>
    <name type="common">Yeast</name>
    <name type="synonym">Nakaseomyces glabratus</name>
    <dbReference type="NCBI Taxonomy" id="284593"/>
    <lineage>
        <taxon>Eukaryota</taxon>
        <taxon>Fungi</taxon>
        <taxon>Dikarya</taxon>
        <taxon>Ascomycota</taxon>
        <taxon>Saccharomycotina</taxon>
        <taxon>Saccharomycetes</taxon>
        <taxon>Saccharomycetales</taxon>
        <taxon>Saccharomycetaceae</taxon>
        <taxon>Nakaseomyces</taxon>
    </lineage>
</organism>
<dbReference type="InterPro" id="IPR019810">
    <property type="entry name" value="Citrate_synthase_AS"/>
</dbReference>
<keyword evidence="9" id="KW-1185">Reference proteome</keyword>
<dbReference type="Gene3D" id="1.10.580.10">
    <property type="entry name" value="Citrate Synthase, domain 1"/>
    <property type="match status" value="1"/>
</dbReference>
<dbReference type="NCBIfam" id="NF007128">
    <property type="entry name" value="PRK09569.1"/>
    <property type="match status" value="1"/>
</dbReference>
<evidence type="ECO:0000313" key="7">
    <source>
        <dbReference type="CGD" id="CAL0135708"/>
    </source>
</evidence>
<comment type="similarity">
    <text evidence="2 6">Belongs to the citrate synthase family.</text>
</comment>
<dbReference type="SUPFAM" id="SSF48256">
    <property type="entry name" value="Citrate synthase"/>
    <property type="match status" value="1"/>
</dbReference>
<evidence type="ECO:0000256" key="2">
    <source>
        <dbReference type="ARBA" id="ARBA00010566"/>
    </source>
</evidence>
<comment type="subcellular location">
    <subcellularLocation>
        <location evidence="1">Mitochondrion</location>
    </subcellularLocation>
</comment>
<evidence type="ECO:0000313" key="9">
    <source>
        <dbReference type="Proteomes" id="UP000002428"/>
    </source>
</evidence>
<keyword evidence="5" id="KW-0496">Mitochondrion</keyword>
<dbReference type="InterPro" id="IPR016143">
    <property type="entry name" value="Citrate_synth-like_sm_a-sub"/>
</dbReference>
<dbReference type="Pfam" id="PF00285">
    <property type="entry name" value="Citrate_synt"/>
    <property type="match status" value="1"/>
</dbReference>
<proteinExistence type="inferred from homology"/>
<dbReference type="GO" id="GO:0050440">
    <property type="term" value="F:2-methylcitrate synthase activity"/>
    <property type="evidence" value="ECO:0007669"/>
    <property type="project" value="EnsemblFungi"/>
</dbReference>
<dbReference type="Gene3D" id="1.10.230.10">
    <property type="entry name" value="Cytochrome P450-Terp, domain 2"/>
    <property type="match status" value="1"/>
</dbReference>
<dbReference type="STRING" id="284593.Q6FKS4"/>
<dbReference type="FunCoup" id="Q6FKS4">
    <property type="interactions" value="196"/>
</dbReference>
<sequence>MKVLLTHTTRSLHTSRILSSSTASSLKQRLKEVIPDKREKFTKIKKNYSDVKVGDITIGSVIGGMRGNQSMFWQGTSLDPEEGIRFQGLSIPECMDQMAGISEIHGGSKSLLPESMLWLLMTGELPTKEQTNSLSKELAERGKILPQSVNTIVSNLPKDMHPMTQLAIGLASLNQYSQFAKEYEKGSIGKNDYWDFIYEDVLNLIASLPHLTGQIYANITNEGKPLGEFNENADWAYNISSLLGMTTEASSANKQNLSEKRAQDFADLVRLYTAIHVDHEGGNVSAHATHLVGSALGDPFISYASGIMGLAGPLHGLAAQEVVRFLVEMNASISSPENVPEIENYLWSILNSRRVVPGYGHAVLRKPDPRFNAMLNFAKERPDEFQSDKNVLLMENLSTIAPKVLQEHGKCKNPFPNVDSASGILFHHYGIQETLFFTVIFGCSRAIGSLTQLVWDRILGLPIERPRSLDMAALERLCNK</sequence>
<dbReference type="OMA" id="DWSYNIC"/>
<keyword evidence="3 6" id="KW-0808">Transferase</keyword>
<dbReference type="AlphaFoldDB" id="Q6FKS4"/>
<evidence type="ECO:0000256" key="5">
    <source>
        <dbReference type="ARBA" id="ARBA00023128"/>
    </source>
</evidence>
<dbReference type="InParanoid" id="Q6FKS4"/>
<evidence type="ECO:0000256" key="4">
    <source>
        <dbReference type="ARBA" id="ARBA00022946"/>
    </source>
</evidence>
<dbReference type="PRINTS" id="PR00143">
    <property type="entry name" value="CITRTSNTHASE"/>
</dbReference>
<accession>Q6FKS4</accession>
<dbReference type="GO" id="GO:0006099">
    <property type="term" value="P:tricarboxylic acid cycle"/>
    <property type="evidence" value="ECO:0007669"/>
    <property type="project" value="EnsemblFungi"/>
</dbReference>
<dbReference type="HOGENOM" id="CLU_022049_2_1_1"/>
<dbReference type="GO" id="GO:0005975">
    <property type="term" value="P:carbohydrate metabolic process"/>
    <property type="evidence" value="ECO:0007669"/>
    <property type="project" value="TreeGrafter"/>
</dbReference>
<dbReference type="PANTHER" id="PTHR11739">
    <property type="entry name" value="CITRATE SYNTHASE"/>
    <property type="match status" value="1"/>
</dbReference>
<gene>
    <name evidence="7 8" type="ordered locus">CAGL0L09086g</name>
</gene>
<dbReference type="GO" id="GO:0005759">
    <property type="term" value="C:mitochondrial matrix"/>
    <property type="evidence" value="ECO:0007669"/>
    <property type="project" value="TreeGrafter"/>
</dbReference>
<reference evidence="8 9" key="1">
    <citation type="journal article" date="2004" name="Nature">
        <title>Genome evolution in yeasts.</title>
        <authorList>
            <consortium name="Genolevures"/>
            <person name="Dujon B."/>
            <person name="Sherman D."/>
            <person name="Fischer G."/>
            <person name="Durrens P."/>
            <person name="Casaregola S."/>
            <person name="Lafontaine I."/>
            <person name="de Montigny J."/>
            <person name="Marck C."/>
            <person name="Neuveglise C."/>
            <person name="Talla E."/>
            <person name="Goffard N."/>
            <person name="Frangeul L."/>
            <person name="Aigle M."/>
            <person name="Anthouard V."/>
            <person name="Babour A."/>
            <person name="Barbe V."/>
            <person name="Barnay S."/>
            <person name="Blanchin S."/>
            <person name="Beckerich J.M."/>
            <person name="Beyne E."/>
            <person name="Bleykasten C."/>
            <person name="Boisrame A."/>
            <person name="Boyer J."/>
            <person name="Cattolico L."/>
            <person name="Confanioleri F."/>
            <person name="de Daruvar A."/>
            <person name="Despons L."/>
            <person name="Fabre E."/>
            <person name="Fairhead C."/>
            <person name="Ferry-Dumazet H."/>
            <person name="Groppi A."/>
            <person name="Hantraye F."/>
            <person name="Hennequin C."/>
            <person name="Jauniaux N."/>
            <person name="Joyet P."/>
            <person name="Kachouri R."/>
            <person name="Kerrest A."/>
            <person name="Koszul R."/>
            <person name="Lemaire M."/>
            <person name="Lesur I."/>
            <person name="Ma L."/>
            <person name="Muller H."/>
            <person name="Nicaud J.M."/>
            <person name="Nikolski M."/>
            <person name="Oztas S."/>
            <person name="Ozier-Kalogeropoulos O."/>
            <person name="Pellenz S."/>
            <person name="Potier S."/>
            <person name="Richard G.F."/>
            <person name="Straub M.L."/>
            <person name="Suleau A."/>
            <person name="Swennene D."/>
            <person name="Tekaia F."/>
            <person name="Wesolowski-Louvel M."/>
            <person name="Westhof E."/>
            <person name="Wirth B."/>
            <person name="Zeniou-Meyer M."/>
            <person name="Zivanovic I."/>
            <person name="Bolotin-Fukuhara M."/>
            <person name="Thierry A."/>
            <person name="Bouchier C."/>
            <person name="Caudron B."/>
            <person name="Scarpelli C."/>
            <person name="Gaillardin C."/>
            <person name="Weissenbach J."/>
            <person name="Wincker P."/>
            <person name="Souciet J.L."/>
        </authorList>
    </citation>
    <scope>NUCLEOTIDE SEQUENCE [LARGE SCALE GENOMIC DNA]</scope>
    <source>
        <strain evidence="9">ATCC 2001 / BCRC 20586 / JCM 3761 / NBRC 0622 / NRRL Y-65 / CBS 138</strain>
    </source>
</reference>
<dbReference type="eggNOG" id="KOG2617">
    <property type="taxonomic scope" value="Eukaryota"/>
</dbReference>
<dbReference type="InterPro" id="IPR016142">
    <property type="entry name" value="Citrate_synth-like_lrg_a-sub"/>
</dbReference>
<evidence type="ECO:0000256" key="3">
    <source>
        <dbReference type="ARBA" id="ARBA00022679"/>
    </source>
</evidence>
<dbReference type="KEGG" id="cgr:2891102"/>
<name>Q6FKS4_CANGA</name>
<evidence type="ECO:0000256" key="1">
    <source>
        <dbReference type="ARBA" id="ARBA00004173"/>
    </source>
</evidence>
<dbReference type="VEuPathDB" id="FungiDB:CAGL0L09086g"/>
<dbReference type="GO" id="GO:0036440">
    <property type="term" value="F:citrate synthase activity"/>
    <property type="evidence" value="ECO:0007669"/>
    <property type="project" value="EnsemblFungi"/>
</dbReference>
<dbReference type="PROSITE" id="PS00480">
    <property type="entry name" value="CITRATE_SYNTHASE"/>
    <property type="match status" value="1"/>
</dbReference>
<dbReference type="GO" id="GO:0019629">
    <property type="term" value="P:propionate catabolic process, 2-methylcitrate cycle"/>
    <property type="evidence" value="ECO:0007669"/>
    <property type="project" value="EnsemblFungi"/>
</dbReference>
<keyword evidence="4" id="KW-0809">Transit peptide</keyword>
<dbReference type="CGD" id="CAL0135708">
    <property type="gene designation" value="CAGL0L09086g"/>
</dbReference>
<dbReference type="PANTHER" id="PTHR11739:SF15">
    <property type="entry name" value="CITRATE SYNTHASE 3, MITOCHONDRIAL"/>
    <property type="match status" value="1"/>
</dbReference>